<protein>
    <submittedName>
        <fullName evidence="2">Carboxylesterase family protein</fullName>
    </submittedName>
</protein>
<dbReference type="InterPro" id="IPR029058">
    <property type="entry name" value="AB_hydrolase_fold"/>
</dbReference>
<feature type="domain" description="Carboxylesterase type B" evidence="1">
    <location>
        <begin position="12"/>
        <end position="205"/>
    </location>
</feature>
<organism evidence="2 3">
    <name type="scientific">Corynebacterium kalidii</name>
    <dbReference type="NCBI Taxonomy" id="2931982"/>
    <lineage>
        <taxon>Bacteria</taxon>
        <taxon>Bacillati</taxon>
        <taxon>Actinomycetota</taxon>
        <taxon>Actinomycetes</taxon>
        <taxon>Mycobacteriales</taxon>
        <taxon>Corynebacteriaceae</taxon>
        <taxon>Corynebacterium</taxon>
    </lineage>
</organism>
<sequence length="476" mass="50718">MRTAPATGAPLFDTPSGTVGGSWRDGTVAVFRGVPVAAPHDDGPAAFAPPRAAPPWTGTLDCADTPARRALRATHTATVTCPAESGEGPHPVVVWVHGGRFQTGHADEPWYDATALAAAGCVVVTLNYRKRFEGFLPLDDTGFRGVDDLLLGLRWVRDCIAEVGGDPDQVTLAGQSAGGALVAWLLTDRRADGLFHRAVLMSPGAPRRGWRSRGLTARLALRSFRRPTSARLAAMDPDAIATAYRRFARMHAADCAVGVYPVSTAAMRPVPVIVGTMHDEFVMFPGVHQVDTLLRRTLGRRGPAGTLAAWLVAPAMVALGVPVRSLPGWCRYVGSTAPVRPLGRTVGDRTIRRWASAFAESLAAAGAPVWTYDFRGNGRLAEHCAELPLLFGSAGTGAFRSTVVGFAHGRSPDWPRFETPDRHTRLFDVAGGADHAALPRATRVTRDPWQAVRTLLGPLYPGRPVRPARARGDAGG</sequence>
<dbReference type="InterPro" id="IPR002018">
    <property type="entry name" value="CarbesteraseB"/>
</dbReference>
<accession>A0A9X2B279</accession>
<dbReference type="InterPro" id="IPR050309">
    <property type="entry name" value="Type-B_Carboxylest/Lipase"/>
</dbReference>
<dbReference type="PANTHER" id="PTHR11559">
    <property type="entry name" value="CARBOXYLESTERASE"/>
    <property type="match status" value="1"/>
</dbReference>
<keyword evidence="3" id="KW-1185">Reference proteome</keyword>
<comment type="caution">
    <text evidence="2">The sequence shown here is derived from an EMBL/GenBank/DDBJ whole genome shotgun (WGS) entry which is preliminary data.</text>
</comment>
<dbReference type="Proteomes" id="UP001139207">
    <property type="component" value="Unassembled WGS sequence"/>
</dbReference>
<dbReference type="EMBL" id="JALIEA010000012">
    <property type="protein sequence ID" value="MCJ7858495.1"/>
    <property type="molecule type" value="Genomic_DNA"/>
</dbReference>
<gene>
    <name evidence="2" type="ORF">MUN33_07160</name>
</gene>
<dbReference type="SUPFAM" id="SSF53474">
    <property type="entry name" value="alpha/beta-Hydrolases"/>
    <property type="match status" value="1"/>
</dbReference>
<evidence type="ECO:0000259" key="1">
    <source>
        <dbReference type="Pfam" id="PF00135"/>
    </source>
</evidence>
<reference evidence="2" key="1">
    <citation type="submission" date="2022-04" db="EMBL/GenBank/DDBJ databases">
        <title>Corynebacterium kalidii LD5P10.</title>
        <authorList>
            <person name="Sun J.Q."/>
        </authorList>
    </citation>
    <scope>NUCLEOTIDE SEQUENCE</scope>
    <source>
        <strain evidence="2">LD5P10</strain>
    </source>
</reference>
<dbReference type="Pfam" id="PF00135">
    <property type="entry name" value="COesterase"/>
    <property type="match status" value="1"/>
</dbReference>
<dbReference type="Gene3D" id="3.40.50.1820">
    <property type="entry name" value="alpha/beta hydrolase"/>
    <property type="match status" value="1"/>
</dbReference>
<dbReference type="AlphaFoldDB" id="A0A9X2B279"/>
<evidence type="ECO:0000313" key="2">
    <source>
        <dbReference type="EMBL" id="MCJ7858495.1"/>
    </source>
</evidence>
<evidence type="ECO:0000313" key="3">
    <source>
        <dbReference type="Proteomes" id="UP001139207"/>
    </source>
</evidence>
<proteinExistence type="predicted"/>
<name>A0A9X2B279_9CORY</name>
<dbReference type="RefSeq" id="WP_244804216.1">
    <property type="nucleotide sequence ID" value="NZ_JALIEA010000012.1"/>
</dbReference>